<dbReference type="AlphaFoldDB" id="A0A538T8F9"/>
<evidence type="ECO:0000313" key="2">
    <source>
        <dbReference type="EMBL" id="TMQ48723.1"/>
    </source>
</evidence>
<accession>A0A538T8F9</accession>
<reference evidence="4 5" key="1">
    <citation type="journal article" date="2019" name="Nat. Microbiol.">
        <title>Mediterranean grassland soil C-N compound turnover is dependent on rainfall and depth, and is mediated by genomically divergent microorganisms.</title>
        <authorList>
            <person name="Diamond S."/>
            <person name="Andeer P.F."/>
            <person name="Li Z."/>
            <person name="Crits-Christoph A."/>
            <person name="Burstein D."/>
            <person name="Anantharaman K."/>
            <person name="Lane K.R."/>
            <person name="Thomas B.C."/>
            <person name="Pan C."/>
            <person name="Northen T.R."/>
            <person name="Banfield J.F."/>
        </authorList>
    </citation>
    <scope>NUCLEOTIDE SEQUENCE [LARGE SCALE GENOMIC DNA]</scope>
    <source>
        <strain evidence="2">WS_1</strain>
        <strain evidence="3">WS_5</strain>
    </source>
</reference>
<dbReference type="Gene3D" id="2.40.160.60">
    <property type="entry name" value="Outer membrane protein transport protein (OMPP1/FadL/TodX)"/>
    <property type="match status" value="1"/>
</dbReference>
<name>A0A538T8F9_UNCEI</name>
<protein>
    <submittedName>
        <fullName evidence="3">Uncharacterized protein</fullName>
    </submittedName>
</protein>
<proteinExistence type="predicted"/>
<evidence type="ECO:0000313" key="4">
    <source>
        <dbReference type="Proteomes" id="UP000316292"/>
    </source>
</evidence>
<evidence type="ECO:0000256" key="1">
    <source>
        <dbReference type="SAM" id="SignalP"/>
    </source>
</evidence>
<dbReference type="Proteomes" id="UP000316292">
    <property type="component" value="Unassembled WGS sequence"/>
</dbReference>
<evidence type="ECO:0000313" key="3">
    <source>
        <dbReference type="EMBL" id="TMQ59905.1"/>
    </source>
</evidence>
<dbReference type="EMBL" id="VBOR01000067">
    <property type="protein sequence ID" value="TMQ48723.1"/>
    <property type="molecule type" value="Genomic_DNA"/>
</dbReference>
<feature type="chain" id="PRO_5039810592" evidence="1">
    <location>
        <begin position="29"/>
        <end position="413"/>
    </location>
</feature>
<sequence>MRRLDVIPALALAAVLVLALALAAPACANSILSVGGLGEPQIEEAARLRALGGAGVAEHGPRDISLVNPASLSDVDRILLQLTALPAARRISALSGASETAYETTFPSARAVIALPASIVLSGSYVSGTDAQFRVVRSENQGAPSTVEIDGTGGMNFLRASLARRMAPWLGLGADYEVISGSYRETWFRRFSNPGLASARDTLETRYPKKARWRFGGQLGQKGWTLGAVFETSQDLPVEQRRSTPGVSETVTLGRLRYPSGFVVGVSAPLRERLRAVAQYRRQSWRRSSFQSTLVDFRPQQRFSFGIERMRSEGGTSIGSKIPLRVGGYFLRWPDLLPRAGASDITGGTVAVDERALTLGAGIVTKDQGGGLDLSLELGTRGDKNDLGVTEKFARLGISILVSDETWKGSFHR</sequence>
<gene>
    <name evidence="2" type="ORF">E6K71_06730</name>
    <name evidence="3" type="ORF">E6K75_03495</name>
</gene>
<feature type="signal peptide" evidence="1">
    <location>
        <begin position="1"/>
        <end position="28"/>
    </location>
</feature>
<organism evidence="3 5">
    <name type="scientific">Eiseniibacteriota bacterium</name>
    <dbReference type="NCBI Taxonomy" id="2212470"/>
    <lineage>
        <taxon>Bacteria</taxon>
        <taxon>Candidatus Eiseniibacteriota</taxon>
    </lineage>
</organism>
<dbReference type="EMBL" id="VBOV01000089">
    <property type="protein sequence ID" value="TMQ59905.1"/>
    <property type="molecule type" value="Genomic_DNA"/>
</dbReference>
<comment type="caution">
    <text evidence="3">The sequence shown here is derived from an EMBL/GenBank/DDBJ whole genome shotgun (WGS) entry which is preliminary data.</text>
</comment>
<dbReference type="Proteomes" id="UP000320913">
    <property type="component" value="Unassembled WGS sequence"/>
</dbReference>
<evidence type="ECO:0000313" key="5">
    <source>
        <dbReference type="Proteomes" id="UP000320913"/>
    </source>
</evidence>
<keyword evidence="1" id="KW-0732">Signal</keyword>